<dbReference type="AlphaFoldDB" id="A0A4Q9MFP3"/>
<proteinExistence type="predicted"/>
<gene>
    <name evidence="2" type="ORF">BD311DRAFT_764480</name>
</gene>
<reference evidence="2" key="1">
    <citation type="submission" date="2019-01" db="EMBL/GenBank/DDBJ databases">
        <title>Draft genome sequences of three monokaryotic isolates of the white-rot basidiomycete fungus Dichomitus squalens.</title>
        <authorList>
            <consortium name="DOE Joint Genome Institute"/>
            <person name="Lopez S.C."/>
            <person name="Andreopoulos B."/>
            <person name="Pangilinan J."/>
            <person name="Lipzen A."/>
            <person name="Riley R."/>
            <person name="Ahrendt S."/>
            <person name="Ng V."/>
            <person name="Barry K."/>
            <person name="Daum C."/>
            <person name="Grigoriev I.V."/>
            <person name="Hilden K.S."/>
            <person name="Makela M.R."/>
            <person name="de Vries R.P."/>
        </authorList>
    </citation>
    <scope>NUCLEOTIDE SEQUENCE [LARGE SCALE GENOMIC DNA]</scope>
    <source>
        <strain evidence="2">OM18370.1</strain>
    </source>
</reference>
<dbReference type="EMBL" id="ML143460">
    <property type="protein sequence ID" value="TBU25537.1"/>
    <property type="molecule type" value="Genomic_DNA"/>
</dbReference>
<sequence length="65" mass="7100">MLLGNGVRLGESKNSICRVVPHPHAPPYLRFSRTRTAHGSPSPFPNHIDTSTSALPPTVWRSISP</sequence>
<organism evidence="2">
    <name type="scientific">Dichomitus squalens</name>
    <dbReference type="NCBI Taxonomy" id="114155"/>
    <lineage>
        <taxon>Eukaryota</taxon>
        <taxon>Fungi</taxon>
        <taxon>Dikarya</taxon>
        <taxon>Basidiomycota</taxon>
        <taxon>Agaricomycotina</taxon>
        <taxon>Agaricomycetes</taxon>
        <taxon>Polyporales</taxon>
        <taxon>Polyporaceae</taxon>
        <taxon>Dichomitus</taxon>
    </lineage>
</organism>
<accession>A0A4Q9MFP3</accession>
<dbReference type="Proteomes" id="UP000292957">
    <property type="component" value="Unassembled WGS sequence"/>
</dbReference>
<feature type="compositionally biased region" description="Polar residues" evidence="1">
    <location>
        <begin position="48"/>
        <end position="65"/>
    </location>
</feature>
<protein>
    <submittedName>
        <fullName evidence="2">Uncharacterized protein</fullName>
    </submittedName>
</protein>
<name>A0A4Q9MFP3_9APHY</name>
<feature type="region of interest" description="Disordered" evidence="1">
    <location>
        <begin position="27"/>
        <end position="65"/>
    </location>
</feature>
<evidence type="ECO:0000313" key="2">
    <source>
        <dbReference type="EMBL" id="TBU25537.1"/>
    </source>
</evidence>
<evidence type="ECO:0000256" key="1">
    <source>
        <dbReference type="SAM" id="MobiDB-lite"/>
    </source>
</evidence>